<dbReference type="OrthoDB" id="3609at2759"/>
<dbReference type="PANTHER" id="PTHR21708:SF30">
    <property type="entry name" value="2-DEHYDROPANTOATE 2-REDUCTASE-RELATED"/>
    <property type="match status" value="1"/>
</dbReference>
<feature type="transmembrane region" description="Helical" evidence="1">
    <location>
        <begin position="27"/>
        <end position="45"/>
    </location>
</feature>
<dbReference type="Pfam" id="PF02558">
    <property type="entry name" value="ApbA"/>
    <property type="match status" value="1"/>
</dbReference>
<dbReference type="InterPro" id="IPR008927">
    <property type="entry name" value="6-PGluconate_DH-like_C_sf"/>
</dbReference>
<evidence type="ECO:0000259" key="3">
    <source>
        <dbReference type="Pfam" id="PF08546"/>
    </source>
</evidence>
<dbReference type="PANTHER" id="PTHR21708">
    <property type="entry name" value="PROBABLE 2-DEHYDROPANTOATE 2-REDUCTASE"/>
    <property type="match status" value="1"/>
</dbReference>
<feature type="domain" description="Ketopantoate reductase N-terminal" evidence="2">
    <location>
        <begin position="27"/>
        <end position="199"/>
    </location>
</feature>
<keyword evidence="1" id="KW-1133">Transmembrane helix</keyword>
<organism evidence="4 5">
    <name type="scientific">Ascobolus immersus RN42</name>
    <dbReference type="NCBI Taxonomy" id="1160509"/>
    <lineage>
        <taxon>Eukaryota</taxon>
        <taxon>Fungi</taxon>
        <taxon>Dikarya</taxon>
        <taxon>Ascomycota</taxon>
        <taxon>Pezizomycotina</taxon>
        <taxon>Pezizomycetes</taxon>
        <taxon>Pezizales</taxon>
        <taxon>Ascobolaceae</taxon>
        <taxon>Ascobolus</taxon>
    </lineage>
</organism>
<dbReference type="Gene3D" id="3.40.50.720">
    <property type="entry name" value="NAD(P)-binding Rossmann-like Domain"/>
    <property type="match status" value="1"/>
</dbReference>
<dbReference type="InterPro" id="IPR013752">
    <property type="entry name" value="KPA_reductase"/>
</dbReference>
<dbReference type="Proteomes" id="UP000275078">
    <property type="component" value="Unassembled WGS sequence"/>
</dbReference>
<evidence type="ECO:0000313" key="4">
    <source>
        <dbReference type="EMBL" id="RPA75905.1"/>
    </source>
</evidence>
<evidence type="ECO:0000259" key="2">
    <source>
        <dbReference type="Pfam" id="PF02558"/>
    </source>
</evidence>
<dbReference type="STRING" id="1160509.A0A3N4HQ10"/>
<proteinExistence type="predicted"/>
<dbReference type="GO" id="GO:0005737">
    <property type="term" value="C:cytoplasm"/>
    <property type="evidence" value="ECO:0007669"/>
    <property type="project" value="TreeGrafter"/>
</dbReference>
<evidence type="ECO:0008006" key="6">
    <source>
        <dbReference type="Google" id="ProtNLM"/>
    </source>
</evidence>
<name>A0A3N4HQ10_ASCIM</name>
<sequence length="394" mass="43118">MVASSAVQNGSKTNGTSGVLPDKKTRVLIYGVGAVGAIYASLFLAHPEKYHVTLLARSNHTALSTNGITITSVGRFGWNNSVFRPNGGVYDSFDSLKNSADYQPYDILLITTKWQPYLAASVPKDVVKDDGLCVLIQNGVGIEESFFQHFNGFPSTEVTADHQPRVHLISGVIYIIASQPSPGVFLHGADREFIYFGLYPEPPMDPKHWGDEVPPSDTYIPSLPLTESTPEPLRRAIETFLSIGSDARLPPSLQTERWRKCVWNGTFNVMCALTGLDSKGVLAQGPSMESTLRRLGKEIEVVAKAIGVHTYDAVEEAVINDARRLPGFEPSMLQDVRAGREMEVEGFCGNVVRLGKGKGVEVGVMESMYVLLTAMNQKFIEKRKQSGLQSPVLN</sequence>
<evidence type="ECO:0000313" key="5">
    <source>
        <dbReference type="Proteomes" id="UP000275078"/>
    </source>
</evidence>
<dbReference type="FunFam" id="1.10.1040.10:FF:000017">
    <property type="entry name" value="2-dehydropantoate 2-reductase"/>
    <property type="match status" value="1"/>
</dbReference>
<keyword evidence="1" id="KW-0472">Membrane</keyword>
<gene>
    <name evidence="4" type="ORF">BJ508DRAFT_242885</name>
</gene>
<dbReference type="InterPro" id="IPR051402">
    <property type="entry name" value="KPR-Related"/>
</dbReference>
<evidence type="ECO:0000256" key="1">
    <source>
        <dbReference type="SAM" id="Phobius"/>
    </source>
</evidence>
<protein>
    <recommendedName>
        <fullName evidence="6">2-dehydropantoate 2-reductase</fullName>
    </recommendedName>
</protein>
<dbReference type="Gene3D" id="1.10.1040.10">
    <property type="entry name" value="N-(1-d-carboxylethyl)-l-norvaline Dehydrogenase, domain 2"/>
    <property type="match status" value="1"/>
</dbReference>
<dbReference type="AlphaFoldDB" id="A0A3N4HQ10"/>
<feature type="domain" description="Ketopantoate reductase C-terminal" evidence="3">
    <location>
        <begin position="253"/>
        <end position="375"/>
    </location>
</feature>
<reference evidence="4 5" key="1">
    <citation type="journal article" date="2018" name="Nat. Ecol. Evol.">
        <title>Pezizomycetes genomes reveal the molecular basis of ectomycorrhizal truffle lifestyle.</title>
        <authorList>
            <person name="Murat C."/>
            <person name="Payen T."/>
            <person name="Noel B."/>
            <person name="Kuo A."/>
            <person name="Morin E."/>
            <person name="Chen J."/>
            <person name="Kohler A."/>
            <person name="Krizsan K."/>
            <person name="Balestrini R."/>
            <person name="Da Silva C."/>
            <person name="Montanini B."/>
            <person name="Hainaut M."/>
            <person name="Levati E."/>
            <person name="Barry K.W."/>
            <person name="Belfiori B."/>
            <person name="Cichocki N."/>
            <person name="Clum A."/>
            <person name="Dockter R.B."/>
            <person name="Fauchery L."/>
            <person name="Guy J."/>
            <person name="Iotti M."/>
            <person name="Le Tacon F."/>
            <person name="Lindquist E.A."/>
            <person name="Lipzen A."/>
            <person name="Malagnac F."/>
            <person name="Mello A."/>
            <person name="Molinier V."/>
            <person name="Miyauchi S."/>
            <person name="Poulain J."/>
            <person name="Riccioni C."/>
            <person name="Rubini A."/>
            <person name="Sitrit Y."/>
            <person name="Splivallo R."/>
            <person name="Traeger S."/>
            <person name="Wang M."/>
            <person name="Zifcakova L."/>
            <person name="Wipf D."/>
            <person name="Zambonelli A."/>
            <person name="Paolocci F."/>
            <person name="Nowrousian M."/>
            <person name="Ottonello S."/>
            <person name="Baldrian P."/>
            <person name="Spatafora J.W."/>
            <person name="Henrissat B."/>
            <person name="Nagy L.G."/>
            <person name="Aury J.M."/>
            <person name="Wincker P."/>
            <person name="Grigoriev I.V."/>
            <person name="Bonfante P."/>
            <person name="Martin F.M."/>
        </authorList>
    </citation>
    <scope>NUCLEOTIDE SEQUENCE [LARGE SCALE GENOMIC DNA]</scope>
    <source>
        <strain evidence="4 5">RN42</strain>
    </source>
</reference>
<dbReference type="EMBL" id="ML119754">
    <property type="protein sequence ID" value="RPA75905.1"/>
    <property type="molecule type" value="Genomic_DNA"/>
</dbReference>
<dbReference type="Pfam" id="PF08546">
    <property type="entry name" value="ApbA_C"/>
    <property type="match status" value="1"/>
</dbReference>
<dbReference type="SUPFAM" id="SSF48179">
    <property type="entry name" value="6-phosphogluconate dehydrogenase C-terminal domain-like"/>
    <property type="match status" value="1"/>
</dbReference>
<keyword evidence="5" id="KW-1185">Reference proteome</keyword>
<keyword evidence="1" id="KW-0812">Transmembrane</keyword>
<dbReference type="InterPro" id="IPR013332">
    <property type="entry name" value="KPR_N"/>
</dbReference>
<dbReference type="InterPro" id="IPR013328">
    <property type="entry name" value="6PGD_dom2"/>
</dbReference>
<accession>A0A3N4HQ10</accession>